<feature type="compositionally biased region" description="Polar residues" evidence="1">
    <location>
        <begin position="63"/>
        <end position="80"/>
    </location>
</feature>
<name>A0A914CVW6_9BILA</name>
<reference evidence="3" key="1">
    <citation type="submission" date="2022-11" db="UniProtKB">
        <authorList>
            <consortium name="WormBaseParasite"/>
        </authorList>
    </citation>
    <scope>IDENTIFICATION</scope>
</reference>
<dbReference type="AlphaFoldDB" id="A0A914CVW6"/>
<protein>
    <submittedName>
        <fullName evidence="3">Uncharacterized protein</fullName>
    </submittedName>
</protein>
<keyword evidence="2" id="KW-1185">Reference proteome</keyword>
<organism evidence="2 3">
    <name type="scientific">Acrobeloides nanus</name>
    <dbReference type="NCBI Taxonomy" id="290746"/>
    <lineage>
        <taxon>Eukaryota</taxon>
        <taxon>Metazoa</taxon>
        <taxon>Ecdysozoa</taxon>
        <taxon>Nematoda</taxon>
        <taxon>Chromadorea</taxon>
        <taxon>Rhabditida</taxon>
        <taxon>Tylenchina</taxon>
        <taxon>Cephalobomorpha</taxon>
        <taxon>Cephaloboidea</taxon>
        <taxon>Cephalobidae</taxon>
        <taxon>Acrobeloides</taxon>
    </lineage>
</organism>
<feature type="compositionally biased region" description="Basic and acidic residues" evidence="1">
    <location>
        <begin position="50"/>
        <end position="60"/>
    </location>
</feature>
<feature type="compositionally biased region" description="Basic and acidic residues" evidence="1">
    <location>
        <begin position="81"/>
        <end position="96"/>
    </location>
</feature>
<evidence type="ECO:0000313" key="2">
    <source>
        <dbReference type="Proteomes" id="UP000887540"/>
    </source>
</evidence>
<evidence type="ECO:0000313" key="3">
    <source>
        <dbReference type="WBParaSite" id="ACRNAN_scaffold15354.g19342.t1"/>
    </source>
</evidence>
<feature type="region of interest" description="Disordered" evidence="1">
    <location>
        <begin position="44"/>
        <end position="96"/>
    </location>
</feature>
<evidence type="ECO:0000256" key="1">
    <source>
        <dbReference type="SAM" id="MobiDB-lite"/>
    </source>
</evidence>
<dbReference type="WBParaSite" id="ACRNAN_scaffold15354.g19342.t1">
    <property type="protein sequence ID" value="ACRNAN_scaffold15354.g19342.t1"/>
    <property type="gene ID" value="ACRNAN_scaffold15354.g19342"/>
</dbReference>
<sequence length="96" mass="11158">MMVTYLGYVRATILIRIIIDPIISFITDYQVRRIILSIICVRGKVSSLDSSKKQTSKSEENSSEMNQSDEQRMRQGSSIRTRWEEINSRKTSQEIL</sequence>
<dbReference type="Proteomes" id="UP000887540">
    <property type="component" value="Unplaced"/>
</dbReference>
<proteinExistence type="predicted"/>
<accession>A0A914CVW6</accession>